<sequence>MNNNIDSIIELEEMMVNFIRKFLSEQQNLHSQKVIEFSNANIFQLLDDLAIPSEGRPMCDVLSDAVEYIYKYRAKLNHPRYFGFVPGPASLISWVADVVTNAYNLHAGSWMSTPTASYIEKELIAWLNNKIGYTEQSGGIFVSGGSIANITALTVARDNKLDGDLAKGIAYISDQTHSSVMKGLKIIGLSDRNIRIIPTDNFKLNTMLLHEQIKADLSLGLKPFIVIASAGSTNTGSIDRMEDIHRICQKFNLWMHVDGAYGATVLLSKKHKSKLKGIENADSVSWDAHKWLFQTYGCGMILVKNKNLLFHSFHTNPEYLRDAQINNEEINFWDFGMELTRPARALKLWFTLQVLGSDKMEELINHGIRLAEYAESEVLKYKDWSIITKANLAIVNFRFSPSNFDDEIINRVNTEISRKMVSSAYAGVFTTILNGQVVLRMCTINPETTYMEIKKTIALLDEYARAISVKVLSDVNKSKVLQTAKN</sequence>
<dbReference type="GO" id="GO:0004058">
    <property type="term" value="F:aromatic-L-amino-acid decarboxylase activity"/>
    <property type="evidence" value="ECO:0007669"/>
    <property type="project" value="UniProtKB-ARBA"/>
</dbReference>
<keyword evidence="9" id="KW-1185">Reference proteome</keyword>
<evidence type="ECO:0000256" key="3">
    <source>
        <dbReference type="ARBA" id="ARBA00022793"/>
    </source>
</evidence>
<keyword evidence="3" id="KW-0210">Decarboxylase</keyword>
<dbReference type="AlphaFoldDB" id="A0A2S5D079"/>
<dbReference type="PANTHER" id="PTHR11999">
    <property type="entry name" value="GROUP II PYRIDOXAL-5-PHOSPHATE DECARBOXYLASE"/>
    <property type="match status" value="1"/>
</dbReference>
<dbReference type="SUPFAM" id="SSF53383">
    <property type="entry name" value="PLP-dependent transferases"/>
    <property type="match status" value="1"/>
</dbReference>
<comment type="similarity">
    <text evidence="2 7">Belongs to the group II decarboxylase family.</text>
</comment>
<dbReference type="EC" id="4.1.1.86" evidence="8"/>
<dbReference type="RefSeq" id="WP_103976593.1">
    <property type="nucleotide sequence ID" value="NZ_PGLV01000001.1"/>
</dbReference>
<comment type="cofactor">
    <cofactor evidence="1 6 7">
        <name>pyridoxal 5'-phosphate</name>
        <dbReference type="ChEBI" id="CHEBI:597326"/>
    </cofactor>
</comment>
<feature type="modified residue" description="N6-(pyridoxal phosphate)lysine" evidence="6">
    <location>
        <position position="290"/>
    </location>
</feature>
<evidence type="ECO:0000256" key="4">
    <source>
        <dbReference type="ARBA" id="ARBA00022898"/>
    </source>
</evidence>
<proteinExistence type="inferred from homology"/>
<dbReference type="PRINTS" id="PR00800">
    <property type="entry name" value="YHDCRBOXLASE"/>
</dbReference>
<evidence type="ECO:0000256" key="7">
    <source>
        <dbReference type="RuleBase" id="RU000382"/>
    </source>
</evidence>
<dbReference type="InterPro" id="IPR015424">
    <property type="entry name" value="PyrdxlP-dep_Trfase"/>
</dbReference>
<comment type="caution">
    <text evidence="8">The sequence shown here is derived from an EMBL/GenBank/DDBJ whole genome shotgun (WGS) entry which is preliminary data.</text>
</comment>
<organism evidence="8 9">
    <name type="scientific">Lysinibacillus sphaericus</name>
    <name type="common">Bacillus sphaericus</name>
    <dbReference type="NCBI Taxonomy" id="1421"/>
    <lineage>
        <taxon>Bacteria</taxon>
        <taxon>Bacillati</taxon>
        <taxon>Bacillota</taxon>
        <taxon>Bacilli</taxon>
        <taxon>Bacillales</taxon>
        <taxon>Bacillaceae</taxon>
        <taxon>Lysinibacillus</taxon>
    </lineage>
</organism>
<dbReference type="GO" id="GO:0033983">
    <property type="term" value="F:diaminobutyrate decarboxylase activity"/>
    <property type="evidence" value="ECO:0007669"/>
    <property type="project" value="UniProtKB-EC"/>
</dbReference>
<dbReference type="InterPro" id="IPR010977">
    <property type="entry name" value="Aromatic_deC"/>
</dbReference>
<accession>A0A2S5D079</accession>
<dbReference type="EMBL" id="PGLV01000001">
    <property type="protein sequence ID" value="POZ56480.1"/>
    <property type="molecule type" value="Genomic_DNA"/>
</dbReference>
<keyword evidence="4 6" id="KW-0663">Pyridoxal phosphate</keyword>
<keyword evidence="5 7" id="KW-0456">Lyase</keyword>
<dbReference type="Gene3D" id="3.90.1150.10">
    <property type="entry name" value="Aspartate Aminotransferase, domain 1"/>
    <property type="match status" value="1"/>
</dbReference>
<evidence type="ECO:0000256" key="1">
    <source>
        <dbReference type="ARBA" id="ARBA00001933"/>
    </source>
</evidence>
<name>A0A2S5D079_LYSSH</name>
<dbReference type="GO" id="GO:0030170">
    <property type="term" value="F:pyridoxal phosphate binding"/>
    <property type="evidence" value="ECO:0007669"/>
    <property type="project" value="InterPro"/>
</dbReference>
<dbReference type="PANTHER" id="PTHR11999:SF70">
    <property type="entry name" value="MIP05841P"/>
    <property type="match status" value="1"/>
</dbReference>
<dbReference type="InterPro" id="IPR015422">
    <property type="entry name" value="PyrdxlP-dep_Trfase_small"/>
</dbReference>
<dbReference type="InterPro" id="IPR015421">
    <property type="entry name" value="PyrdxlP-dep_Trfase_major"/>
</dbReference>
<evidence type="ECO:0000256" key="5">
    <source>
        <dbReference type="ARBA" id="ARBA00023239"/>
    </source>
</evidence>
<dbReference type="GO" id="GO:0006520">
    <property type="term" value="P:amino acid metabolic process"/>
    <property type="evidence" value="ECO:0007669"/>
    <property type="project" value="InterPro"/>
</dbReference>
<dbReference type="Gene3D" id="3.40.640.10">
    <property type="entry name" value="Type I PLP-dependent aspartate aminotransferase-like (Major domain)"/>
    <property type="match status" value="1"/>
</dbReference>
<dbReference type="PROSITE" id="PS00392">
    <property type="entry name" value="DDC_GAD_HDC_YDC"/>
    <property type="match status" value="1"/>
</dbReference>
<dbReference type="Pfam" id="PF00282">
    <property type="entry name" value="Pyridoxal_deC"/>
    <property type="match status" value="1"/>
</dbReference>
<protein>
    <submittedName>
        <fullName evidence="8">L-2,4-diaminobutyrate decarboxylase</fullName>
        <ecNumber evidence="8">4.1.1.86</ecNumber>
    </submittedName>
</protein>
<evidence type="ECO:0000313" key="8">
    <source>
        <dbReference type="EMBL" id="POZ56480.1"/>
    </source>
</evidence>
<evidence type="ECO:0000256" key="2">
    <source>
        <dbReference type="ARBA" id="ARBA00009533"/>
    </source>
</evidence>
<reference evidence="8 9" key="1">
    <citation type="submission" date="2017-11" db="EMBL/GenBank/DDBJ databases">
        <title>Genome sequence of Lysinibacillus sphaericus, a lignin-degrading bacteria isolated from municipal solid waste soil.</title>
        <authorList>
            <person name="Persinoti G.F."/>
            <person name="Paixao D.A."/>
            <person name="Bugg T.D."/>
            <person name="Squina F.M."/>
        </authorList>
    </citation>
    <scope>NUCLEOTIDE SEQUENCE [LARGE SCALE GENOMIC DNA]</scope>
    <source>
        <strain evidence="8 9">A1</strain>
    </source>
</reference>
<evidence type="ECO:0000313" key="9">
    <source>
        <dbReference type="Proteomes" id="UP000237319"/>
    </source>
</evidence>
<dbReference type="InterPro" id="IPR021115">
    <property type="entry name" value="Pyridoxal-P_BS"/>
</dbReference>
<dbReference type="Proteomes" id="UP000237319">
    <property type="component" value="Unassembled WGS sequence"/>
</dbReference>
<gene>
    <name evidence="8" type="primary">ddc</name>
    <name evidence="8" type="ORF">LYSIN_01263</name>
</gene>
<dbReference type="InterPro" id="IPR002129">
    <property type="entry name" value="PyrdxlP-dep_de-COase"/>
</dbReference>
<evidence type="ECO:0000256" key="6">
    <source>
        <dbReference type="PIRSR" id="PIRSR602129-50"/>
    </source>
</evidence>
<dbReference type="Gene3D" id="3.90.1150.170">
    <property type="match status" value="1"/>
</dbReference>
<dbReference type="GO" id="GO:0019752">
    <property type="term" value="P:carboxylic acid metabolic process"/>
    <property type="evidence" value="ECO:0007669"/>
    <property type="project" value="InterPro"/>
</dbReference>